<comment type="caution">
    <text evidence="2">The sequence shown here is derived from an EMBL/GenBank/DDBJ whole genome shotgun (WGS) entry which is preliminary data.</text>
</comment>
<evidence type="ECO:0000313" key="2">
    <source>
        <dbReference type="EMBL" id="TPX51299.1"/>
    </source>
</evidence>
<dbReference type="Proteomes" id="UP000317494">
    <property type="component" value="Unassembled WGS sequence"/>
</dbReference>
<dbReference type="AlphaFoldDB" id="A0A507DHY2"/>
<protein>
    <submittedName>
        <fullName evidence="2">Uncharacterized protein</fullName>
    </submittedName>
</protein>
<gene>
    <name evidence="2" type="ORF">SeMB42_g01982</name>
</gene>
<keyword evidence="3" id="KW-1185">Reference proteome</keyword>
<proteinExistence type="predicted"/>
<feature type="region of interest" description="Disordered" evidence="1">
    <location>
        <begin position="91"/>
        <end position="111"/>
    </location>
</feature>
<dbReference type="VEuPathDB" id="FungiDB:SeMB42_g01982"/>
<name>A0A507DHY2_9FUNG</name>
<sequence length="336" mass="36905">MSGSEITSAEGSPHVKSMASYVRLKQMSDDKRTIAKPDSGCHLFNRMFSSESKKTSFLIHPSIRAYITADSPVPTSTSCSTPLRLVRPAVVNGASKPSAKPQSHPSAARRKRWSELNKIIAEKVSKKAKKSNNDYSSGSSSMAYSPITWNDIEGVYDPLLKALKLEAEPIADAFFDLVHLYLQLAHKCFGPLVTGKEAQRLHLIAAILVAVCNHFNGDVKILVEESMDGIDIQVKGRFEFILQRNNVRVCVVEAKRDDMAQGLAQDLLGCEPVANKEGLSVAYGIVTNYMEWILVKKQDDGILLHETTLEIDNGVAVREAVAKMCGLICALLSEKQ</sequence>
<dbReference type="EMBL" id="QEAN01000056">
    <property type="protein sequence ID" value="TPX51299.1"/>
    <property type="molecule type" value="Genomic_DNA"/>
</dbReference>
<evidence type="ECO:0000313" key="3">
    <source>
        <dbReference type="Proteomes" id="UP000317494"/>
    </source>
</evidence>
<evidence type="ECO:0000256" key="1">
    <source>
        <dbReference type="SAM" id="MobiDB-lite"/>
    </source>
</evidence>
<organism evidence="2 3">
    <name type="scientific">Synchytrium endobioticum</name>
    <dbReference type="NCBI Taxonomy" id="286115"/>
    <lineage>
        <taxon>Eukaryota</taxon>
        <taxon>Fungi</taxon>
        <taxon>Fungi incertae sedis</taxon>
        <taxon>Chytridiomycota</taxon>
        <taxon>Chytridiomycota incertae sedis</taxon>
        <taxon>Chytridiomycetes</taxon>
        <taxon>Synchytriales</taxon>
        <taxon>Synchytriaceae</taxon>
        <taxon>Synchytrium</taxon>
    </lineage>
</organism>
<accession>A0A507DHY2</accession>
<reference evidence="2 3" key="1">
    <citation type="journal article" date="2019" name="Sci. Rep.">
        <title>Comparative genomics of chytrid fungi reveal insights into the obligate biotrophic and pathogenic lifestyle of Synchytrium endobioticum.</title>
        <authorList>
            <person name="van de Vossenberg B.T.L.H."/>
            <person name="Warris S."/>
            <person name="Nguyen H.D.T."/>
            <person name="van Gent-Pelzer M.P.E."/>
            <person name="Joly D.L."/>
            <person name="van de Geest H.C."/>
            <person name="Bonants P.J.M."/>
            <person name="Smith D.S."/>
            <person name="Levesque C.A."/>
            <person name="van der Lee T.A.J."/>
        </authorList>
    </citation>
    <scope>NUCLEOTIDE SEQUENCE [LARGE SCALE GENOMIC DNA]</scope>
    <source>
        <strain evidence="2 3">MB42</strain>
    </source>
</reference>